<name>A0A2P0VNC3_9VIRU</name>
<reference evidence="1" key="1">
    <citation type="journal article" date="2018" name="Virology">
        <title>A giant virus infecting green algae encodes key fermentation genes.</title>
        <authorList>
            <person name="Schvarcz C.R."/>
            <person name="Steward G.F."/>
        </authorList>
    </citation>
    <scope>NUCLEOTIDE SEQUENCE [LARGE SCALE GENOMIC DNA]</scope>
</reference>
<gene>
    <name evidence="1" type="ORF">TetV_306</name>
</gene>
<evidence type="ECO:0000313" key="1">
    <source>
        <dbReference type="EMBL" id="AUF82398.1"/>
    </source>
</evidence>
<dbReference type="EMBL" id="KY322437">
    <property type="protein sequence ID" value="AUF82398.1"/>
    <property type="molecule type" value="Genomic_DNA"/>
</dbReference>
<organism evidence="1">
    <name type="scientific">Tetraselmis virus 1</name>
    <dbReference type="NCBI Taxonomy" id="2060617"/>
    <lineage>
        <taxon>Viruses</taxon>
        <taxon>Varidnaviria</taxon>
        <taxon>Bamfordvirae</taxon>
        <taxon>Nucleocytoviricota</taxon>
        <taxon>Megaviricetes</taxon>
        <taxon>Imitervirales</taxon>
        <taxon>Allomimiviridae</taxon>
        <taxon>Oceanusvirus</taxon>
        <taxon>Oceanusvirus kaneohense</taxon>
    </lineage>
</organism>
<proteinExistence type="predicted"/>
<protein>
    <submittedName>
        <fullName evidence="1">Uncharacterized protein</fullName>
    </submittedName>
</protein>
<dbReference type="Proteomes" id="UP000244773">
    <property type="component" value="Segment"/>
</dbReference>
<keyword evidence="2" id="KW-1185">Reference proteome</keyword>
<accession>A0A2P0VNC3</accession>
<sequence>MTYHVLQFSSINPHMIMTRPTRALVYNKPLFLISNRPDSGDKVASRSSRPFLTAIVDDDINARSLVCIEDKQLLERIINEDESLKDFHLVLTTESEVFKLACSLRVSLVEISGFTGGIFTGWYDGIEPYL</sequence>
<evidence type="ECO:0000313" key="2">
    <source>
        <dbReference type="Proteomes" id="UP000244773"/>
    </source>
</evidence>